<comment type="caution">
    <text evidence="1">The sequence shown here is derived from an EMBL/GenBank/DDBJ whole genome shotgun (WGS) entry which is preliminary data.</text>
</comment>
<dbReference type="EMBL" id="BMAO01025669">
    <property type="protein sequence ID" value="GFR04211.1"/>
    <property type="molecule type" value="Genomic_DNA"/>
</dbReference>
<evidence type="ECO:0000313" key="1">
    <source>
        <dbReference type="EMBL" id="GFR04211.1"/>
    </source>
</evidence>
<keyword evidence="2" id="KW-1185">Reference proteome</keyword>
<evidence type="ECO:0000313" key="2">
    <source>
        <dbReference type="Proteomes" id="UP000887116"/>
    </source>
</evidence>
<sequence>GVFRTMKPGALFLYIDNAGGGFHQLIEEVAKEYGLKRMIVRNHEHFEDITFNVKRYNYVACYETVISFHLWRKTHSKKVNNTLERKSFQQHQVIINKLPINVQGQKYKYEERTEIQSCNQINTSQLDQVNSLSSVNECNNASGGSKTITQSYDQIIYNTPQLDQVNNRSSVNAYNNPSGYSKTVVQNPLHKIRTNNTVIYEKKAFQSGIFHESLYVFYDKTRTEGTYSRNFVPQRSSPSSSQSFSVTNYIRNAIYRELASLMLEELKKYFEDIVVINTGPSQHFLQYLLETF</sequence>
<organism evidence="1 2">
    <name type="scientific">Trichonephila clavata</name>
    <name type="common">Joro spider</name>
    <name type="synonym">Nephila clavata</name>
    <dbReference type="NCBI Taxonomy" id="2740835"/>
    <lineage>
        <taxon>Eukaryota</taxon>
        <taxon>Metazoa</taxon>
        <taxon>Ecdysozoa</taxon>
        <taxon>Arthropoda</taxon>
        <taxon>Chelicerata</taxon>
        <taxon>Arachnida</taxon>
        <taxon>Araneae</taxon>
        <taxon>Araneomorphae</taxon>
        <taxon>Entelegynae</taxon>
        <taxon>Araneoidea</taxon>
        <taxon>Nephilidae</taxon>
        <taxon>Trichonephila</taxon>
    </lineage>
</organism>
<gene>
    <name evidence="1" type="ORF">TNCT_475061</name>
</gene>
<name>A0A8X6LB12_TRICU</name>
<dbReference type="OrthoDB" id="10348435at2759"/>
<feature type="non-terminal residue" evidence="1">
    <location>
        <position position="1"/>
    </location>
</feature>
<dbReference type="AlphaFoldDB" id="A0A8X6LB12"/>
<proteinExistence type="predicted"/>
<reference evidence="1" key="1">
    <citation type="submission" date="2020-07" db="EMBL/GenBank/DDBJ databases">
        <title>Multicomponent nature underlies the extraordinary mechanical properties of spider dragline silk.</title>
        <authorList>
            <person name="Kono N."/>
            <person name="Nakamura H."/>
            <person name="Mori M."/>
            <person name="Yoshida Y."/>
            <person name="Ohtoshi R."/>
            <person name="Malay A.D."/>
            <person name="Moran D.A.P."/>
            <person name="Tomita M."/>
            <person name="Numata K."/>
            <person name="Arakawa K."/>
        </authorList>
    </citation>
    <scope>NUCLEOTIDE SEQUENCE</scope>
</reference>
<protein>
    <submittedName>
        <fullName evidence="1">Uncharacterized protein</fullName>
    </submittedName>
</protein>
<accession>A0A8X6LB12</accession>
<dbReference type="Proteomes" id="UP000887116">
    <property type="component" value="Unassembled WGS sequence"/>
</dbReference>